<keyword evidence="8 16" id="KW-0812">Transmembrane</keyword>
<feature type="domain" description="Polysaccharide chain length determinant N-terminal" evidence="17">
    <location>
        <begin position="22"/>
        <end position="113"/>
    </location>
</feature>
<evidence type="ECO:0000256" key="11">
    <source>
        <dbReference type="ARBA" id="ARBA00022840"/>
    </source>
</evidence>
<evidence type="ECO:0000256" key="10">
    <source>
        <dbReference type="ARBA" id="ARBA00022777"/>
    </source>
</evidence>
<evidence type="ECO:0000313" key="20">
    <source>
        <dbReference type="EMBL" id="GGF45296.1"/>
    </source>
</evidence>
<evidence type="ECO:0000256" key="5">
    <source>
        <dbReference type="ARBA" id="ARBA00022475"/>
    </source>
</evidence>
<dbReference type="NCBIfam" id="TIGR01007">
    <property type="entry name" value="eps_fam"/>
    <property type="match status" value="1"/>
</dbReference>
<dbReference type="EMBL" id="BMIU01000022">
    <property type="protein sequence ID" value="GGF45296.1"/>
    <property type="molecule type" value="Genomic_DNA"/>
</dbReference>
<keyword evidence="20" id="KW-0813">Transport</keyword>
<dbReference type="Gene3D" id="3.40.50.300">
    <property type="entry name" value="P-loop containing nucleotide triphosphate hydrolases"/>
    <property type="match status" value="1"/>
</dbReference>
<evidence type="ECO:0000256" key="14">
    <source>
        <dbReference type="ARBA" id="ARBA00023137"/>
    </source>
</evidence>
<dbReference type="Pfam" id="PF13807">
    <property type="entry name" value="GNVR"/>
    <property type="match status" value="1"/>
</dbReference>
<evidence type="ECO:0000256" key="6">
    <source>
        <dbReference type="ARBA" id="ARBA00022519"/>
    </source>
</evidence>
<keyword evidence="11" id="KW-0067">ATP-binding</keyword>
<dbReference type="SUPFAM" id="SSF52540">
    <property type="entry name" value="P-loop containing nucleoside triphosphate hydrolases"/>
    <property type="match status" value="1"/>
</dbReference>
<dbReference type="InterPro" id="IPR027417">
    <property type="entry name" value="P-loop_NTPase"/>
</dbReference>
<keyword evidence="13 16" id="KW-0472">Membrane</keyword>
<dbReference type="InterPro" id="IPR005702">
    <property type="entry name" value="Wzc-like_C"/>
</dbReference>
<name>A0ABQ1VAG5_9BACT</name>
<keyword evidence="21" id="KW-1185">Reference proteome</keyword>
<keyword evidence="10" id="KW-0418">Kinase</keyword>
<feature type="domain" description="Tyrosine-protein kinase G-rich" evidence="19">
    <location>
        <begin position="455"/>
        <end position="535"/>
    </location>
</feature>
<keyword evidence="6" id="KW-0997">Cell inner membrane</keyword>
<keyword evidence="12 16" id="KW-1133">Transmembrane helix</keyword>
<evidence type="ECO:0000259" key="17">
    <source>
        <dbReference type="Pfam" id="PF02706"/>
    </source>
</evidence>
<dbReference type="InterPro" id="IPR032807">
    <property type="entry name" value="GNVR"/>
</dbReference>
<dbReference type="InterPro" id="IPR025669">
    <property type="entry name" value="AAA_dom"/>
</dbReference>
<comment type="similarity">
    <text evidence="2">Belongs to the CpsD/CapB family.</text>
</comment>
<comment type="caution">
    <text evidence="20">The sequence shown here is derived from an EMBL/GenBank/DDBJ whole genome shotgun (WGS) entry which is preliminary data.</text>
</comment>
<gene>
    <name evidence="20" type="primary">wzc</name>
    <name evidence="20" type="ORF">GCM10011339_37220</name>
</gene>
<evidence type="ECO:0000256" key="7">
    <source>
        <dbReference type="ARBA" id="ARBA00022679"/>
    </source>
</evidence>
<feature type="domain" description="AAA" evidence="18">
    <location>
        <begin position="606"/>
        <end position="719"/>
    </location>
</feature>
<dbReference type="CDD" id="cd05387">
    <property type="entry name" value="BY-kinase"/>
    <property type="match status" value="1"/>
</dbReference>
<evidence type="ECO:0000256" key="4">
    <source>
        <dbReference type="ARBA" id="ARBA00011903"/>
    </source>
</evidence>
<evidence type="ECO:0000256" key="8">
    <source>
        <dbReference type="ARBA" id="ARBA00022692"/>
    </source>
</evidence>
<evidence type="ECO:0000256" key="9">
    <source>
        <dbReference type="ARBA" id="ARBA00022741"/>
    </source>
</evidence>
<evidence type="ECO:0000256" key="1">
    <source>
        <dbReference type="ARBA" id="ARBA00004429"/>
    </source>
</evidence>
<dbReference type="EC" id="2.7.10.2" evidence="4"/>
<evidence type="ECO:0000256" key="16">
    <source>
        <dbReference type="SAM" id="Phobius"/>
    </source>
</evidence>
<evidence type="ECO:0000259" key="18">
    <source>
        <dbReference type="Pfam" id="PF13614"/>
    </source>
</evidence>
<reference evidence="21" key="1">
    <citation type="journal article" date="2019" name="Int. J. Syst. Evol. Microbiol.">
        <title>The Global Catalogue of Microorganisms (GCM) 10K type strain sequencing project: providing services to taxonomists for standard genome sequencing and annotation.</title>
        <authorList>
            <consortium name="The Broad Institute Genomics Platform"/>
            <consortium name="The Broad Institute Genome Sequencing Center for Infectious Disease"/>
            <person name="Wu L."/>
            <person name="Ma J."/>
        </authorList>
    </citation>
    <scope>NUCLEOTIDE SEQUENCE [LARGE SCALE GENOMIC DNA]</scope>
    <source>
        <strain evidence="21">CGMCC 1.15407</strain>
    </source>
</reference>
<dbReference type="Proteomes" id="UP000647339">
    <property type="component" value="Unassembled WGS sequence"/>
</dbReference>
<dbReference type="PANTHER" id="PTHR32309:SF13">
    <property type="entry name" value="FERRIC ENTEROBACTIN TRANSPORT PROTEIN FEPE"/>
    <property type="match status" value="1"/>
</dbReference>
<evidence type="ECO:0000256" key="2">
    <source>
        <dbReference type="ARBA" id="ARBA00007316"/>
    </source>
</evidence>
<dbReference type="InterPro" id="IPR003856">
    <property type="entry name" value="LPS_length_determ_N"/>
</dbReference>
<feature type="transmembrane region" description="Helical" evidence="16">
    <location>
        <begin position="35"/>
        <end position="53"/>
    </location>
</feature>
<comment type="similarity">
    <text evidence="3">Belongs to the etk/wzc family.</text>
</comment>
<evidence type="ECO:0000256" key="12">
    <source>
        <dbReference type="ARBA" id="ARBA00022989"/>
    </source>
</evidence>
<protein>
    <recommendedName>
        <fullName evidence="4">non-specific protein-tyrosine kinase</fullName>
        <ecNumber evidence="4">2.7.10.2</ecNumber>
    </recommendedName>
</protein>
<dbReference type="InterPro" id="IPR050445">
    <property type="entry name" value="Bact_polysacc_biosynth/exp"/>
</dbReference>
<dbReference type="Pfam" id="PF02706">
    <property type="entry name" value="Wzz"/>
    <property type="match status" value="1"/>
</dbReference>
<keyword evidence="9" id="KW-0547">Nucleotide-binding</keyword>
<dbReference type="Pfam" id="PF13614">
    <property type="entry name" value="AAA_31"/>
    <property type="match status" value="1"/>
</dbReference>
<keyword evidence="5" id="KW-1003">Cell membrane</keyword>
<proteinExistence type="inferred from homology"/>
<evidence type="ECO:0000313" key="21">
    <source>
        <dbReference type="Proteomes" id="UP000647339"/>
    </source>
</evidence>
<keyword evidence="20" id="KW-0762">Sugar transport</keyword>
<evidence type="ECO:0000256" key="15">
    <source>
        <dbReference type="ARBA" id="ARBA00051245"/>
    </source>
</evidence>
<comment type="catalytic activity">
    <reaction evidence="15">
        <text>L-tyrosyl-[protein] + ATP = O-phospho-L-tyrosyl-[protein] + ADP + H(+)</text>
        <dbReference type="Rhea" id="RHEA:10596"/>
        <dbReference type="Rhea" id="RHEA-COMP:10136"/>
        <dbReference type="Rhea" id="RHEA-COMP:20101"/>
        <dbReference type="ChEBI" id="CHEBI:15378"/>
        <dbReference type="ChEBI" id="CHEBI:30616"/>
        <dbReference type="ChEBI" id="CHEBI:46858"/>
        <dbReference type="ChEBI" id="CHEBI:61978"/>
        <dbReference type="ChEBI" id="CHEBI:456216"/>
        <dbReference type="EC" id="2.7.10.2"/>
    </reaction>
</comment>
<evidence type="ECO:0000256" key="13">
    <source>
        <dbReference type="ARBA" id="ARBA00023136"/>
    </source>
</evidence>
<accession>A0ABQ1VAG5</accession>
<dbReference type="PANTHER" id="PTHR32309">
    <property type="entry name" value="TYROSINE-PROTEIN KINASE"/>
    <property type="match status" value="1"/>
</dbReference>
<keyword evidence="14" id="KW-0829">Tyrosine-protein kinase</keyword>
<evidence type="ECO:0000259" key="19">
    <source>
        <dbReference type="Pfam" id="PF13807"/>
    </source>
</evidence>
<comment type="subcellular location">
    <subcellularLocation>
        <location evidence="1">Cell inner membrane</location>
        <topology evidence="1">Multi-pass membrane protein</topology>
    </subcellularLocation>
</comment>
<keyword evidence="7" id="KW-0808">Transferase</keyword>
<organism evidence="20 21">
    <name type="scientific">Echinicola rosea</name>
    <dbReference type="NCBI Taxonomy" id="1807691"/>
    <lineage>
        <taxon>Bacteria</taxon>
        <taxon>Pseudomonadati</taxon>
        <taxon>Bacteroidota</taxon>
        <taxon>Cytophagia</taxon>
        <taxon>Cytophagales</taxon>
        <taxon>Cyclobacteriaceae</taxon>
        <taxon>Echinicola</taxon>
    </lineage>
</organism>
<dbReference type="RefSeq" id="WP_137403316.1">
    <property type="nucleotide sequence ID" value="NZ_BMIU01000022.1"/>
</dbReference>
<sequence length="807" mass="92173">MNNIQNNPGNPPPVFQFNSDSTFDFRAILIKYLRYWPWILSFIIVGVAAAFFINRYSTPIWSVESTVLIKDESSGMSMDLFENSGLIKSTNNIENEIGILKSYTLAEEAIQELNLNVQVFKQGMLGAVPAYGNQSMLVEVDWKHPQMVGGMMKLVKGQNNDFSLSFEESNFLAYNPADPFYKTQIENITLREGNYQFGEWIEGVNFRFRVKNISASPDEAFLFQLQDTPSLAKKYKNDLMVGPINKEASILSLRLETPVRRLGEDYLNTLMDVYLQRELNEKNRTSDNTVRFIENQLSDITDSLTFFEDRLEQYRTQNKVFNLSEEGNQIFQRMQELETERSQMEINLKYYQTLQNYLDTNSEEDLLVPSVVGISDPLLNSLVLNLGELQAEKVRLSSNFSEQTPAVREIKSKIDNTRNVLRENVNSAIRNTQSMLGELKGNIRQVEQQINVLPETERRLLGIQRKFTINENIYVYLLQKRAEAEITRASNSPKNTVLDWAKAGNMPVAPKTKVNYLLGMLLGLFIPLGFVAVRDFFNVKIEDVKELERLIKMPVVAKIGRAKYGVSVPVLSEPRSSVTEGFRSLRADMTYLSPHKKDNLTILFTSTVSGEGKTFCSVNTASAFALKGKRTLLMGLDLRKPKIAMDFGLENEQGISTCLSTDISWEKLVQKSQTENLDIFLSGPIPPNPAEILLQDKFEQIMKEIKDRYDVVVMDCPPVGLVSETKELFRYADINMFVFRQQYSRRESTELANEIYEKGGVKKLYGLMNDIHLNGVGGYGYGYGYGGNYGYHEDRQVSWWKRFVMKG</sequence>
<evidence type="ECO:0000256" key="3">
    <source>
        <dbReference type="ARBA" id="ARBA00008883"/>
    </source>
</evidence>